<sequence>MNDASVKAVLGPTNTGKTHLAIERLCAHSSGAMGFPLRLLAREVYDRVVAIKGEKQVALITGEQRIEPPDARYLCCTVEAMPRSANERAFVALDEAQLASDRERGHVFTDRLLNARGREETMLLGSATLEPMVKALIPGVEVSERPRFSTLTHIGPRKLSRLPPRSAIVAFSAEQVYAVAEMLRRFRGGAGVVMGALSPETRNKQVELFQNGEVDYIVATDAIGMGLNLDINHVAFAGLSKFDGVRMRRLFPAEMAQIAGRAGRHQRDGTFGTLAGAGGKAGPAPEFTDEEVYAIEEHRFAPITKLFWREPEPGFDSLGVLIADLESPPEHEALRLAPEAIDLATLKRLADEPVAANVRGPGMVRRFWETCSLPDFRARGPDVHARFVARLWQDLSQGYIGADYVAARISELDNVSGDIDTLQGRIAAIRSWAYICQRPDWVLARDEMAARARGVEAKLSDALHARLTERFVNRRTAILMKSLGQDASMLPITLAEDGTLLVEDEALGKVEGFRFEVDPAANHADRKMLLAAAEKALPRILGEKAEKLAASDLADIELSRGAIRWNGQMLAKLQPRDGQVKPALEPSREVLLLPDNAKKALMDALDAWLDKTLEPLEPLRRMHIASANPEAGSQARALLLNLIAGHGFVTREKAGIEHLPKEMRPFLRKIGVTFGALDIFAPMLLKPAPRQLLSQLGIDRRPLQEAMLPVIPDAKKLPAGYRHAGSQAIRLDLAEKIFRAAHEARAKADKSRKFRLDLALPISIGLEEKNAERLLGQAGFRVQRAKPLAEGAFGPPRPDSWEWRPSRRKQERQQPARQQAPREGSAFAGLADLMKQG</sequence>
<evidence type="ECO:0000256" key="3">
    <source>
        <dbReference type="ARBA" id="ARBA00022806"/>
    </source>
</evidence>
<comment type="caution">
    <text evidence="8">The sequence shown here is derived from an EMBL/GenBank/DDBJ whole genome shotgun (WGS) entry which is preliminary data.</text>
</comment>
<keyword evidence="1" id="KW-0547">Nucleotide-binding</keyword>
<feature type="domain" description="Helicase ATP-binding" evidence="6">
    <location>
        <begin position="1"/>
        <end position="147"/>
    </location>
</feature>
<dbReference type="PROSITE" id="PS51192">
    <property type="entry name" value="HELICASE_ATP_BIND_1"/>
    <property type="match status" value="1"/>
</dbReference>
<dbReference type="Gene3D" id="3.40.50.300">
    <property type="entry name" value="P-loop containing nucleotide triphosphate hydrolases"/>
    <property type="match status" value="2"/>
</dbReference>
<dbReference type="GO" id="GO:0004386">
    <property type="term" value="F:helicase activity"/>
    <property type="evidence" value="ECO:0007669"/>
    <property type="project" value="UniProtKB-KW"/>
</dbReference>
<dbReference type="InterPro" id="IPR027417">
    <property type="entry name" value="P-loop_NTPase"/>
</dbReference>
<dbReference type="InterPro" id="IPR055206">
    <property type="entry name" value="DEXQc_SUV3"/>
</dbReference>
<keyword evidence="4" id="KW-0067">ATP-binding</keyword>
<name>A0ABS7IYW8_9SPHN</name>
<dbReference type="PANTHER" id="PTHR12131:SF1">
    <property type="entry name" value="ATP-DEPENDENT RNA HELICASE SUPV3L1, MITOCHONDRIAL-RELATED"/>
    <property type="match status" value="1"/>
</dbReference>
<dbReference type="Pfam" id="PF00271">
    <property type="entry name" value="Helicase_C"/>
    <property type="match status" value="1"/>
</dbReference>
<evidence type="ECO:0000313" key="9">
    <source>
        <dbReference type="Proteomes" id="UP000783253"/>
    </source>
</evidence>
<dbReference type="EMBL" id="JAIGNK010000003">
    <property type="protein sequence ID" value="MBX7458762.1"/>
    <property type="molecule type" value="Genomic_DNA"/>
</dbReference>
<dbReference type="Pfam" id="PF22527">
    <property type="entry name" value="DEXQc_Suv3"/>
    <property type="match status" value="1"/>
</dbReference>
<proteinExistence type="predicted"/>
<feature type="region of interest" description="Disordered" evidence="5">
    <location>
        <begin position="786"/>
        <end position="837"/>
    </location>
</feature>
<evidence type="ECO:0000259" key="7">
    <source>
        <dbReference type="PROSITE" id="PS51194"/>
    </source>
</evidence>
<evidence type="ECO:0000256" key="5">
    <source>
        <dbReference type="SAM" id="MobiDB-lite"/>
    </source>
</evidence>
<keyword evidence="3 8" id="KW-0347">Helicase</keyword>
<dbReference type="InterPro" id="IPR014001">
    <property type="entry name" value="Helicase_ATP-bd"/>
</dbReference>
<dbReference type="PROSITE" id="PS51194">
    <property type="entry name" value="HELICASE_CTER"/>
    <property type="match status" value="1"/>
</dbReference>
<evidence type="ECO:0000256" key="4">
    <source>
        <dbReference type="ARBA" id="ARBA00022840"/>
    </source>
</evidence>
<evidence type="ECO:0000256" key="2">
    <source>
        <dbReference type="ARBA" id="ARBA00022801"/>
    </source>
</evidence>
<evidence type="ECO:0000313" key="8">
    <source>
        <dbReference type="EMBL" id="MBX7458762.1"/>
    </source>
</evidence>
<keyword evidence="2" id="KW-0378">Hydrolase</keyword>
<reference evidence="8 9" key="1">
    <citation type="submission" date="2021-08" db="EMBL/GenBank/DDBJ databases">
        <title>Comparative Genomics Analysis of the Genus Qipengyuania Reveals Extensive Genetic Diversity and Metabolic Versatility, Including the Description of Fifteen Novel Species.</title>
        <authorList>
            <person name="Liu Y."/>
        </authorList>
    </citation>
    <scope>NUCLEOTIDE SEQUENCE [LARGE SCALE GENOMIC DNA]</scope>
    <source>
        <strain evidence="8 9">1NDH17</strain>
    </source>
</reference>
<accession>A0ABS7IYW8</accession>
<keyword evidence="9" id="KW-1185">Reference proteome</keyword>
<feature type="domain" description="Helicase C-terminal" evidence="7">
    <location>
        <begin position="154"/>
        <end position="326"/>
    </location>
</feature>
<dbReference type="SMART" id="SM00490">
    <property type="entry name" value="HELICc"/>
    <property type="match status" value="1"/>
</dbReference>
<organism evidence="8 9">
    <name type="scientific">Qipengyuania polymorpha</name>
    <dbReference type="NCBI Taxonomy" id="2867234"/>
    <lineage>
        <taxon>Bacteria</taxon>
        <taxon>Pseudomonadati</taxon>
        <taxon>Pseudomonadota</taxon>
        <taxon>Alphaproteobacteria</taxon>
        <taxon>Sphingomonadales</taxon>
        <taxon>Erythrobacteraceae</taxon>
        <taxon>Qipengyuania</taxon>
    </lineage>
</organism>
<dbReference type="RefSeq" id="WP_221574136.1">
    <property type="nucleotide sequence ID" value="NZ_JAIGNK010000003.1"/>
</dbReference>
<dbReference type="InterPro" id="IPR001650">
    <property type="entry name" value="Helicase_C-like"/>
</dbReference>
<gene>
    <name evidence="8" type="ORF">K3152_10940</name>
</gene>
<protein>
    <submittedName>
        <fullName evidence="8">Helicase</fullName>
    </submittedName>
</protein>
<evidence type="ECO:0000256" key="1">
    <source>
        <dbReference type="ARBA" id="ARBA00022741"/>
    </source>
</evidence>
<dbReference type="PANTHER" id="PTHR12131">
    <property type="entry name" value="ATP-DEPENDENT RNA AND DNA HELICASE"/>
    <property type="match status" value="1"/>
</dbReference>
<dbReference type="InterPro" id="IPR050699">
    <property type="entry name" value="RNA-DNA_Helicase"/>
</dbReference>
<dbReference type="SUPFAM" id="SSF52540">
    <property type="entry name" value="P-loop containing nucleoside triphosphate hydrolases"/>
    <property type="match status" value="2"/>
</dbReference>
<dbReference type="Proteomes" id="UP000783253">
    <property type="component" value="Unassembled WGS sequence"/>
</dbReference>
<feature type="compositionally biased region" description="Low complexity" evidence="5">
    <location>
        <begin position="813"/>
        <end position="823"/>
    </location>
</feature>
<evidence type="ECO:0000259" key="6">
    <source>
        <dbReference type="PROSITE" id="PS51192"/>
    </source>
</evidence>